<feature type="compositionally biased region" description="Polar residues" evidence="1">
    <location>
        <begin position="21"/>
        <end position="40"/>
    </location>
</feature>
<evidence type="ECO:0000313" key="3">
    <source>
        <dbReference type="Proteomes" id="UP000299102"/>
    </source>
</evidence>
<name>A0A4C1UGM0_EUMVA</name>
<feature type="region of interest" description="Disordered" evidence="1">
    <location>
        <begin position="1"/>
        <end position="46"/>
    </location>
</feature>
<organism evidence="2 3">
    <name type="scientific">Eumeta variegata</name>
    <name type="common">Bagworm moth</name>
    <name type="synonym">Eumeta japonica</name>
    <dbReference type="NCBI Taxonomy" id="151549"/>
    <lineage>
        <taxon>Eukaryota</taxon>
        <taxon>Metazoa</taxon>
        <taxon>Ecdysozoa</taxon>
        <taxon>Arthropoda</taxon>
        <taxon>Hexapoda</taxon>
        <taxon>Insecta</taxon>
        <taxon>Pterygota</taxon>
        <taxon>Neoptera</taxon>
        <taxon>Endopterygota</taxon>
        <taxon>Lepidoptera</taxon>
        <taxon>Glossata</taxon>
        <taxon>Ditrysia</taxon>
        <taxon>Tineoidea</taxon>
        <taxon>Psychidae</taxon>
        <taxon>Oiketicinae</taxon>
        <taxon>Eumeta</taxon>
    </lineage>
</organism>
<keyword evidence="3" id="KW-1185">Reference proteome</keyword>
<dbReference type="Proteomes" id="UP000299102">
    <property type="component" value="Unassembled WGS sequence"/>
</dbReference>
<accession>A0A4C1UGM0</accession>
<proteinExistence type="predicted"/>
<protein>
    <submittedName>
        <fullName evidence="2">Uncharacterized protein</fullName>
    </submittedName>
</protein>
<evidence type="ECO:0000313" key="2">
    <source>
        <dbReference type="EMBL" id="GBP25106.1"/>
    </source>
</evidence>
<reference evidence="2 3" key="1">
    <citation type="journal article" date="2019" name="Commun. Biol.">
        <title>The bagworm genome reveals a unique fibroin gene that provides high tensile strength.</title>
        <authorList>
            <person name="Kono N."/>
            <person name="Nakamura H."/>
            <person name="Ohtoshi R."/>
            <person name="Tomita M."/>
            <person name="Numata K."/>
            <person name="Arakawa K."/>
        </authorList>
    </citation>
    <scope>NUCLEOTIDE SEQUENCE [LARGE SCALE GENOMIC DNA]</scope>
</reference>
<evidence type="ECO:0000256" key="1">
    <source>
        <dbReference type="SAM" id="MobiDB-lite"/>
    </source>
</evidence>
<gene>
    <name evidence="2" type="ORF">EVAR_19586_1</name>
</gene>
<comment type="caution">
    <text evidence="2">The sequence shown here is derived from an EMBL/GenBank/DDBJ whole genome shotgun (WGS) entry which is preliminary data.</text>
</comment>
<sequence>MSDPKGRNKPPVIVRIGGAKTQKSVGGTPRSESQKSTSGATHPINRVAENGLALRLDESRLTFVVELEREKSRRATELEVAERRLHKINQVNLDRFMKIDDKVKKLLAEVSSTNPERYSFVHLSSKCPFPLHMKSKVNLPSKTRYLALLRKFEVLHKA</sequence>
<dbReference type="AlphaFoldDB" id="A0A4C1UGM0"/>
<dbReference type="EMBL" id="BGZK01000169">
    <property type="protein sequence ID" value="GBP25106.1"/>
    <property type="molecule type" value="Genomic_DNA"/>
</dbReference>